<evidence type="ECO:0000313" key="3">
    <source>
        <dbReference type="Proteomes" id="UP001148312"/>
    </source>
</evidence>
<dbReference type="AlphaFoldDB" id="A0A9W9WU82"/>
<feature type="compositionally biased region" description="Polar residues" evidence="1">
    <location>
        <begin position="128"/>
        <end position="143"/>
    </location>
</feature>
<evidence type="ECO:0000256" key="1">
    <source>
        <dbReference type="SAM" id="MobiDB-lite"/>
    </source>
</evidence>
<feature type="region of interest" description="Disordered" evidence="1">
    <location>
        <begin position="84"/>
        <end position="105"/>
    </location>
</feature>
<feature type="compositionally biased region" description="Basic and acidic residues" evidence="1">
    <location>
        <begin position="181"/>
        <end position="197"/>
    </location>
</feature>
<evidence type="ECO:0000313" key="2">
    <source>
        <dbReference type="EMBL" id="KAJ5475605.1"/>
    </source>
</evidence>
<gene>
    <name evidence="2" type="ORF">N7539_007892</name>
</gene>
<reference evidence="2" key="1">
    <citation type="submission" date="2022-12" db="EMBL/GenBank/DDBJ databases">
        <authorList>
            <person name="Petersen C."/>
        </authorList>
    </citation>
    <scope>NUCLEOTIDE SEQUENCE</scope>
    <source>
        <strain evidence="2">IBT 30728</strain>
    </source>
</reference>
<feature type="compositionally biased region" description="Polar residues" evidence="1">
    <location>
        <begin position="86"/>
        <end position="99"/>
    </location>
</feature>
<organism evidence="2 3">
    <name type="scientific">Penicillium diatomitis</name>
    <dbReference type="NCBI Taxonomy" id="2819901"/>
    <lineage>
        <taxon>Eukaryota</taxon>
        <taxon>Fungi</taxon>
        <taxon>Dikarya</taxon>
        <taxon>Ascomycota</taxon>
        <taxon>Pezizomycotina</taxon>
        <taxon>Eurotiomycetes</taxon>
        <taxon>Eurotiomycetidae</taxon>
        <taxon>Eurotiales</taxon>
        <taxon>Aspergillaceae</taxon>
        <taxon>Penicillium</taxon>
    </lineage>
</organism>
<dbReference type="EMBL" id="JAPWDQ010000011">
    <property type="protein sequence ID" value="KAJ5475605.1"/>
    <property type="molecule type" value="Genomic_DNA"/>
</dbReference>
<feature type="region of interest" description="Disordered" evidence="1">
    <location>
        <begin position="123"/>
        <end position="197"/>
    </location>
</feature>
<comment type="caution">
    <text evidence="2">The sequence shown here is derived from an EMBL/GenBank/DDBJ whole genome shotgun (WGS) entry which is preliminary data.</text>
</comment>
<keyword evidence="3" id="KW-1185">Reference proteome</keyword>
<protein>
    <submittedName>
        <fullName evidence="2">Uncharacterized protein</fullName>
    </submittedName>
</protein>
<dbReference type="GeneID" id="81627742"/>
<name>A0A9W9WU82_9EURO</name>
<dbReference type="Proteomes" id="UP001148312">
    <property type="component" value="Unassembled WGS sequence"/>
</dbReference>
<sequence>MEMWGQVRSFELRLRLRETRRRNEESPEPDSTTGLPERGRHSRTITAPVPEWLQEEVGADKSFDDIRHLIQRIRQYLLETERDQQDQQALGSTTLNSQGPRRGSSAHVIFPDIEIIPAFDEDTLQPKKPSSSARHTKSQSAGAQTEDDRAGEEASASRSRRQSQGSRPRGNRVSGRGTVRKLRDDGSQRNRRYIKED</sequence>
<feature type="region of interest" description="Disordered" evidence="1">
    <location>
        <begin position="17"/>
        <end position="51"/>
    </location>
</feature>
<reference evidence="2" key="2">
    <citation type="journal article" date="2023" name="IMA Fungus">
        <title>Comparative genomic study of the Penicillium genus elucidates a diverse pangenome and 15 lateral gene transfer events.</title>
        <authorList>
            <person name="Petersen C."/>
            <person name="Sorensen T."/>
            <person name="Nielsen M.R."/>
            <person name="Sondergaard T.E."/>
            <person name="Sorensen J.L."/>
            <person name="Fitzpatrick D.A."/>
            <person name="Frisvad J.C."/>
            <person name="Nielsen K.L."/>
        </authorList>
    </citation>
    <scope>NUCLEOTIDE SEQUENCE</scope>
    <source>
        <strain evidence="2">IBT 30728</strain>
    </source>
</reference>
<dbReference type="RefSeq" id="XP_056787358.1">
    <property type="nucleotide sequence ID" value="XM_056937493.1"/>
</dbReference>
<feature type="compositionally biased region" description="Low complexity" evidence="1">
    <location>
        <begin position="153"/>
        <end position="167"/>
    </location>
</feature>
<accession>A0A9W9WU82</accession>
<proteinExistence type="predicted"/>